<sequence>MLYVDQQPITGEETTTVIGDEAAQRVEGAAEEASFQRQKPNGHIVQKTMTAAEVQGRPPWRSDGIVPQLMICNAASSTGKARSLPNRTRGNGAEHQSAKKKTFNRTLRPGVAAGDLTCIGDEGLVVGTP</sequence>
<protein>
    <submittedName>
        <fullName evidence="2">Uncharacterized protein</fullName>
    </submittedName>
</protein>
<evidence type="ECO:0000313" key="2">
    <source>
        <dbReference type="EMBL" id="RYR56168.1"/>
    </source>
</evidence>
<feature type="compositionally biased region" description="Polar residues" evidence="1">
    <location>
        <begin position="77"/>
        <end position="89"/>
    </location>
</feature>
<proteinExistence type="predicted"/>
<keyword evidence="3" id="KW-1185">Reference proteome</keyword>
<dbReference type="Proteomes" id="UP000289738">
    <property type="component" value="Chromosome A05"/>
</dbReference>
<organism evidence="2 3">
    <name type="scientific">Arachis hypogaea</name>
    <name type="common">Peanut</name>
    <dbReference type="NCBI Taxonomy" id="3818"/>
    <lineage>
        <taxon>Eukaryota</taxon>
        <taxon>Viridiplantae</taxon>
        <taxon>Streptophyta</taxon>
        <taxon>Embryophyta</taxon>
        <taxon>Tracheophyta</taxon>
        <taxon>Spermatophyta</taxon>
        <taxon>Magnoliopsida</taxon>
        <taxon>eudicotyledons</taxon>
        <taxon>Gunneridae</taxon>
        <taxon>Pentapetalae</taxon>
        <taxon>rosids</taxon>
        <taxon>fabids</taxon>
        <taxon>Fabales</taxon>
        <taxon>Fabaceae</taxon>
        <taxon>Papilionoideae</taxon>
        <taxon>50 kb inversion clade</taxon>
        <taxon>dalbergioids sensu lato</taxon>
        <taxon>Dalbergieae</taxon>
        <taxon>Pterocarpus clade</taxon>
        <taxon>Arachis</taxon>
    </lineage>
</organism>
<evidence type="ECO:0000313" key="3">
    <source>
        <dbReference type="Proteomes" id="UP000289738"/>
    </source>
</evidence>
<accession>A0A445CZ25</accession>
<gene>
    <name evidence="2" type="ORF">Ahy_A05g021938</name>
</gene>
<feature type="region of interest" description="Disordered" evidence="1">
    <location>
        <begin position="77"/>
        <end position="106"/>
    </location>
</feature>
<name>A0A445CZ25_ARAHY</name>
<reference evidence="2 3" key="1">
    <citation type="submission" date="2019-01" db="EMBL/GenBank/DDBJ databases">
        <title>Sequencing of cultivated peanut Arachis hypogaea provides insights into genome evolution and oil improvement.</title>
        <authorList>
            <person name="Chen X."/>
        </authorList>
    </citation>
    <scope>NUCLEOTIDE SEQUENCE [LARGE SCALE GENOMIC DNA]</scope>
    <source>
        <strain evidence="3">cv. Fuhuasheng</strain>
        <tissue evidence="2">Leaves</tissue>
    </source>
</reference>
<comment type="caution">
    <text evidence="2">The sequence shown here is derived from an EMBL/GenBank/DDBJ whole genome shotgun (WGS) entry which is preliminary data.</text>
</comment>
<dbReference type="AlphaFoldDB" id="A0A445CZ25"/>
<evidence type="ECO:0000256" key="1">
    <source>
        <dbReference type="SAM" id="MobiDB-lite"/>
    </source>
</evidence>
<dbReference type="EMBL" id="SDMP01000005">
    <property type="protein sequence ID" value="RYR56168.1"/>
    <property type="molecule type" value="Genomic_DNA"/>
</dbReference>